<dbReference type="InterPro" id="IPR023406">
    <property type="entry name" value="Topo_IA_AS"/>
</dbReference>
<organism evidence="15 16">
    <name type="scientific">Ruminococcus flavefaciens</name>
    <dbReference type="NCBI Taxonomy" id="1265"/>
    <lineage>
        <taxon>Bacteria</taxon>
        <taxon>Bacillati</taxon>
        <taxon>Bacillota</taxon>
        <taxon>Clostridia</taxon>
        <taxon>Eubacteriales</taxon>
        <taxon>Oscillospiraceae</taxon>
        <taxon>Ruminococcus</taxon>
    </lineage>
</organism>
<dbReference type="PROSITE" id="PS52039">
    <property type="entry name" value="TOPO_IA_2"/>
    <property type="match status" value="1"/>
</dbReference>
<evidence type="ECO:0000256" key="7">
    <source>
        <dbReference type="ARBA" id="ARBA00023125"/>
    </source>
</evidence>
<evidence type="ECO:0000256" key="6">
    <source>
        <dbReference type="ARBA" id="ARBA00023029"/>
    </source>
</evidence>
<dbReference type="InterPro" id="IPR023405">
    <property type="entry name" value="Topo_IA_core_domain"/>
</dbReference>
<dbReference type="Pfam" id="PF01751">
    <property type="entry name" value="Toprim"/>
    <property type="match status" value="1"/>
</dbReference>
<reference evidence="15 16" key="1">
    <citation type="submission" date="2016-11" db="EMBL/GenBank/DDBJ databases">
        <authorList>
            <person name="Jaros S."/>
            <person name="Januszkiewicz K."/>
            <person name="Wedrychowicz H."/>
        </authorList>
    </citation>
    <scope>NUCLEOTIDE SEQUENCE [LARGE SCALE GENOMIC DNA]</scope>
    <source>
        <strain evidence="15 16">Y1</strain>
    </source>
</reference>
<dbReference type="CDD" id="cd00186">
    <property type="entry name" value="TOP1Ac"/>
    <property type="match status" value="1"/>
</dbReference>
<dbReference type="EC" id="5.6.2.1" evidence="3"/>
<evidence type="ECO:0000256" key="8">
    <source>
        <dbReference type="ARBA" id="ARBA00023235"/>
    </source>
</evidence>
<dbReference type="GO" id="GO:0043597">
    <property type="term" value="C:cytoplasmic replication fork"/>
    <property type="evidence" value="ECO:0007669"/>
    <property type="project" value="TreeGrafter"/>
</dbReference>
<dbReference type="PRINTS" id="PR00417">
    <property type="entry name" value="PRTPISMRASEI"/>
</dbReference>
<dbReference type="PANTHER" id="PTHR11390">
    <property type="entry name" value="PROKARYOTIC DNA TOPOISOMERASE"/>
    <property type="match status" value="1"/>
</dbReference>
<evidence type="ECO:0000313" key="16">
    <source>
        <dbReference type="Proteomes" id="UP000184394"/>
    </source>
</evidence>
<evidence type="ECO:0000256" key="11">
    <source>
        <dbReference type="ARBA" id="ARBA00032235"/>
    </source>
</evidence>
<sequence length="673" mass="74588">MSVLILAEKPSVGRALSSVVGANKTNKGCIEGSGYIVSWCVGHLVGLKNPNEYGCGWEQKWSFSQLPMIPESWQFKVTESTKEQFGIVKALMGRDDVTEIICATDADREGECIFRYVYQMARCRKPVKRLWVSSLEESAIRQALNSMKPMSAYDNLFYAGFSRAKADWLVGMNGSRLFSCRYGGKLNIGRVQTPTLAMLVKRNYDVKHFIKQKYFTADIVCDGFTLSSARINDETAVNDLISSCEGKPVTVKAVKKEVTTISAPKLYDLTTLQREANKTYGYTAQQTLDYTQNLYEKKLVTYPRTDSQFLSDDMEQTALDVLRLCNTYLGFNMVHTPDLRKVINNKKVTGHHAIIPTSGIATADLNGLPAGEKNILVLVARKLMCASAPAHKYESVKVTAECGGTEFTASGKTVLDMGWKRYAVKSADDKEDDKSLPVLTEGQVLTGSLSKDEHFTSPPKPYTEDTLLSAMEHAGQDEYDDESEKKGLGTPATRAAVIESLVKNGYAERKGKQIIPTDRGIDLVSVVPDEVKSAKLTAEWEMKLRQVEHGQYSADSFMSEIEQNVREMCGKYGKSDNSVSFSDGKFESAGRCPKCGAEVINGKFGWYCKGKCGMNVAKVFGVTLSDAQVKGLLNGKSTSYMKIGRKTIVLPEVVPNEYQGKTYYNWKTEGKKK</sequence>
<dbReference type="SMART" id="SM00436">
    <property type="entry name" value="TOP1Bc"/>
    <property type="match status" value="1"/>
</dbReference>
<dbReference type="InterPro" id="IPR003602">
    <property type="entry name" value="Topo_IA_DNA-bd_dom"/>
</dbReference>
<dbReference type="Pfam" id="PF01131">
    <property type="entry name" value="Topoisom_bac"/>
    <property type="match status" value="1"/>
</dbReference>
<dbReference type="InterPro" id="IPR013824">
    <property type="entry name" value="Topo_IA_cen_sub1"/>
</dbReference>
<evidence type="ECO:0000259" key="14">
    <source>
        <dbReference type="PROSITE" id="PS52039"/>
    </source>
</evidence>
<evidence type="ECO:0000256" key="12">
    <source>
        <dbReference type="ARBA" id="ARBA00032877"/>
    </source>
</evidence>
<comment type="catalytic activity">
    <reaction evidence="1">
        <text>ATP-independent breakage of single-stranded DNA, followed by passage and rejoining.</text>
        <dbReference type="EC" id="5.6.2.1"/>
    </reaction>
</comment>
<evidence type="ECO:0000313" key="15">
    <source>
        <dbReference type="EMBL" id="SHM31788.1"/>
    </source>
</evidence>
<name>A0A1M7HTP0_RUMFL</name>
<evidence type="ECO:0000259" key="13">
    <source>
        <dbReference type="PROSITE" id="PS50880"/>
    </source>
</evidence>
<accession>A0A1M7HTP0</accession>
<dbReference type="Gene3D" id="2.70.20.10">
    <property type="entry name" value="Topoisomerase I, domain 3"/>
    <property type="match status" value="1"/>
</dbReference>
<comment type="similarity">
    <text evidence="2">Belongs to the type IA topoisomerase family.</text>
</comment>
<dbReference type="CDD" id="cd03362">
    <property type="entry name" value="TOPRIM_TopoIA_TopoIII"/>
    <property type="match status" value="1"/>
</dbReference>
<evidence type="ECO:0000256" key="10">
    <source>
        <dbReference type="ARBA" id="ARBA00031985"/>
    </source>
</evidence>
<proteinExistence type="inferred from homology"/>
<dbReference type="SUPFAM" id="SSF56712">
    <property type="entry name" value="Prokaryotic type I DNA topoisomerase"/>
    <property type="match status" value="1"/>
</dbReference>
<protein>
    <recommendedName>
        <fullName evidence="3">DNA topoisomerase</fullName>
        <ecNumber evidence="3">5.6.2.1</ecNumber>
    </recommendedName>
    <alternativeName>
        <fullName evidence="12">Omega-protein</fullName>
    </alternativeName>
    <alternativeName>
        <fullName evidence="11">Relaxing enzyme</fullName>
    </alternativeName>
    <alternativeName>
        <fullName evidence="9">Swivelase</fullName>
    </alternativeName>
    <alternativeName>
        <fullName evidence="10">Untwisting enzyme</fullName>
    </alternativeName>
</protein>
<dbReference type="NCBIfam" id="TIGR01056">
    <property type="entry name" value="topB"/>
    <property type="match status" value="1"/>
</dbReference>
<dbReference type="InterPro" id="IPR013826">
    <property type="entry name" value="Topo_IA_cen_sub3"/>
</dbReference>
<dbReference type="InterPro" id="IPR013497">
    <property type="entry name" value="Topo_IA_cen"/>
</dbReference>
<dbReference type="PANTHER" id="PTHR11390:SF21">
    <property type="entry name" value="DNA TOPOISOMERASE 3-ALPHA"/>
    <property type="match status" value="1"/>
</dbReference>
<evidence type="ECO:0000256" key="5">
    <source>
        <dbReference type="ARBA" id="ARBA00022842"/>
    </source>
</evidence>
<keyword evidence="4" id="KW-0479">Metal-binding</keyword>
<evidence type="ECO:0000256" key="3">
    <source>
        <dbReference type="ARBA" id="ARBA00012891"/>
    </source>
</evidence>
<keyword evidence="8 15" id="KW-0413">Isomerase</keyword>
<evidence type="ECO:0000256" key="1">
    <source>
        <dbReference type="ARBA" id="ARBA00000213"/>
    </source>
</evidence>
<dbReference type="NCBIfam" id="NF005829">
    <property type="entry name" value="PRK07726.1"/>
    <property type="match status" value="1"/>
</dbReference>
<dbReference type="SMART" id="SM00437">
    <property type="entry name" value="TOP1Ac"/>
    <property type="match status" value="1"/>
</dbReference>
<dbReference type="InterPro" id="IPR013825">
    <property type="entry name" value="Topo_IA_cen_sub2"/>
</dbReference>
<dbReference type="InterPro" id="IPR005738">
    <property type="entry name" value="TopoIII"/>
</dbReference>
<dbReference type="Gene3D" id="1.10.290.10">
    <property type="entry name" value="Topoisomerase I, domain 4"/>
    <property type="match status" value="1"/>
</dbReference>
<dbReference type="InterPro" id="IPR034144">
    <property type="entry name" value="TOPRIM_TopoIII"/>
</dbReference>
<dbReference type="InterPro" id="IPR000380">
    <property type="entry name" value="Topo_IA"/>
</dbReference>
<dbReference type="InterPro" id="IPR003601">
    <property type="entry name" value="Topo_IA_2"/>
</dbReference>
<evidence type="ECO:0000256" key="9">
    <source>
        <dbReference type="ARBA" id="ARBA00030003"/>
    </source>
</evidence>
<dbReference type="SMART" id="SM00493">
    <property type="entry name" value="TOPRIM"/>
    <property type="match status" value="1"/>
</dbReference>
<dbReference type="GO" id="GO:0003917">
    <property type="term" value="F:DNA topoisomerase type I (single strand cut, ATP-independent) activity"/>
    <property type="evidence" value="ECO:0007669"/>
    <property type="project" value="UniProtKB-EC"/>
</dbReference>
<dbReference type="EMBL" id="FRCT01000003">
    <property type="protein sequence ID" value="SHM31788.1"/>
    <property type="molecule type" value="Genomic_DNA"/>
</dbReference>
<dbReference type="OrthoDB" id="9803554at2"/>
<dbReference type="PROSITE" id="PS50880">
    <property type="entry name" value="TOPRIM"/>
    <property type="match status" value="1"/>
</dbReference>
<dbReference type="PROSITE" id="PS00396">
    <property type="entry name" value="TOPO_IA_1"/>
    <property type="match status" value="1"/>
</dbReference>
<dbReference type="GO" id="GO:0006310">
    <property type="term" value="P:DNA recombination"/>
    <property type="evidence" value="ECO:0007669"/>
    <property type="project" value="TreeGrafter"/>
</dbReference>
<dbReference type="GO" id="GO:0003677">
    <property type="term" value="F:DNA binding"/>
    <property type="evidence" value="ECO:0007669"/>
    <property type="project" value="UniProtKB-KW"/>
</dbReference>
<feature type="domain" description="Topo IA-type catalytic" evidence="14">
    <location>
        <begin position="153"/>
        <end position="569"/>
    </location>
</feature>
<dbReference type="Gene3D" id="3.40.50.140">
    <property type="match status" value="1"/>
</dbReference>
<evidence type="ECO:0000256" key="2">
    <source>
        <dbReference type="ARBA" id="ARBA00009446"/>
    </source>
</evidence>
<dbReference type="Proteomes" id="UP000184394">
    <property type="component" value="Unassembled WGS sequence"/>
</dbReference>
<dbReference type="GO" id="GO:0046872">
    <property type="term" value="F:metal ion binding"/>
    <property type="evidence" value="ECO:0007669"/>
    <property type="project" value="UniProtKB-KW"/>
</dbReference>
<evidence type="ECO:0000256" key="4">
    <source>
        <dbReference type="ARBA" id="ARBA00022723"/>
    </source>
</evidence>
<gene>
    <name evidence="15" type="ORF">SAMN04487860_10386</name>
</gene>
<feature type="domain" description="Toprim" evidence="13">
    <location>
        <begin position="2"/>
        <end position="136"/>
    </location>
</feature>
<keyword evidence="5" id="KW-0460">Magnesium</keyword>
<dbReference type="InterPro" id="IPR006171">
    <property type="entry name" value="TOPRIM_dom"/>
</dbReference>
<keyword evidence="6" id="KW-0799">Topoisomerase</keyword>
<dbReference type="Gene3D" id="1.10.460.10">
    <property type="entry name" value="Topoisomerase I, domain 2"/>
    <property type="match status" value="1"/>
</dbReference>
<dbReference type="RefSeq" id="WP_072949152.1">
    <property type="nucleotide sequence ID" value="NZ_FRCT01000003.1"/>
</dbReference>
<dbReference type="AlphaFoldDB" id="A0A1M7HTP0"/>
<dbReference type="GO" id="GO:0006281">
    <property type="term" value="P:DNA repair"/>
    <property type="evidence" value="ECO:0007669"/>
    <property type="project" value="TreeGrafter"/>
</dbReference>
<dbReference type="GO" id="GO:0006265">
    <property type="term" value="P:DNA topological change"/>
    <property type="evidence" value="ECO:0007669"/>
    <property type="project" value="InterPro"/>
</dbReference>
<keyword evidence="7" id="KW-0238">DNA-binding</keyword>